<gene>
    <name evidence="2" type="ORF">JKP34_08740</name>
</gene>
<dbReference type="Proteomes" id="UP000642920">
    <property type="component" value="Unassembled WGS sequence"/>
</dbReference>
<feature type="transmembrane region" description="Helical" evidence="1">
    <location>
        <begin position="47"/>
        <end position="68"/>
    </location>
</feature>
<accession>A0A937DGZ6</accession>
<feature type="transmembrane region" description="Helical" evidence="1">
    <location>
        <begin position="80"/>
        <end position="99"/>
    </location>
</feature>
<organism evidence="2 3">
    <name type="scientific">Marivirga atlantica</name>
    <dbReference type="NCBI Taxonomy" id="1548457"/>
    <lineage>
        <taxon>Bacteria</taxon>
        <taxon>Pseudomonadati</taxon>
        <taxon>Bacteroidota</taxon>
        <taxon>Cytophagia</taxon>
        <taxon>Cytophagales</taxon>
        <taxon>Marivirgaceae</taxon>
        <taxon>Marivirga</taxon>
    </lineage>
</organism>
<feature type="transmembrane region" description="Helical" evidence="1">
    <location>
        <begin position="132"/>
        <end position="157"/>
    </location>
</feature>
<keyword evidence="1" id="KW-1133">Transmembrane helix</keyword>
<keyword evidence="1" id="KW-0472">Membrane</keyword>
<evidence type="ECO:0000313" key="2">
    <source>
        <dbReference type="EMBL" id="MBL0765333.1"/>
    </source>
</evidence>
<feature type="transmembrane region" description="Helical" evidence="1">
    <location>
        <begin position="16"/>
        <end position="35"/>
    </location>
</feature>
<name>A0A937DGZ6_9BACT</name>
<dbReference type="EMBL" id="JAERQG010000002">
    <property type="protein sequence ID" value="MBL0765333.1"/>
    <property type="molecule type" value="Genomic_DNA"/>
</dbReference>
<dbReference type="PANTHER" id="PTHR37692">
    <property type="entry name" value="HYPOTHETICAL MEMBRANE SPANNING PROTEIN"/>
    <property type="match status" value="1"/>
</dbReference>
<dbReference type="Pfam" id="PF04238">
    <property type="entry name" value="DUF420"/>
    <property type="match status" value="1"/>
</dbReference>
<feature type="transmembrane region" description="Helical" evidence="1">
    <location>
        <begin position="169"/>
        <end position="191"/>
    </location>
</feature>
<proteinExistence type="predicted"/>
<dbReference type="InterPro" id="IPR007352">
    <property type="entry name" value="DUF420"/>
</dbReference>
<protein>
    <submittedName>
        <fullName evidence="2">DUF420 domain-containing protein</fullName>
    </submittedName>
</protein>
<dbReference type="PANTHER" id="PTHR37692:SF1">
    <property type="entry name" value="DUF420 DOMAIN-CONTAINING PROTEIN"/>
    <property type="match status" value="1"/>
</dbReference>
<sequence>MENTKQQLDSKKSYKTLIWVLSIAIPAVVAVLLYLPQKLEIGSWVYLLPDLNAVLNSATALALLLGFYFIKQKNIKAHRLMMSTAFTMGSIFLVSYVLYHSSADSTVFGDINGDGILQDSEMESIGSWIRQLYVVILLSHILLAAVVVPFVLFAMYFALTNKIEKHKKVVKWTFPIWLYVSITGVIVYLMISPYYLH</sequence>
<evidence type="ECO:0000256" key="1">
    <source>
        <dbReference type="SAM" id="Phobius"/>
    </source>
</evidence>
<keyword evidence="1" id="KW-0812">Transmembrane</keyword>
<reference evidence="2" key="1">
    <citation type="submission" date="2021-01" db="EMBL/GenBank/DDBJ databases">
        <title>Marivirga sp. nov., isolated from intertidal surface sediments.</title>
        <authorList>
            <person name="Zhang M."/>
        </authorList>
    </citation>
    <scope>NUCLEOTIDE SEQUENCE</scope>
    <source>
        <strain evidence="2">SM1354</strain>
    </source>
</reference>
<comment type="caution">
    <text evidence="2">The sequence shown here is derived from an EMBL/GenBank/DDBJ whole genome shotgun (WGS) entry which is preliminary data.</text>
</comment>
<evidence type="ECO:0000313" key="3">
    <source>
        <dbReference type="Proteomes" id="UP000642920"/>
    </source>
</evidence>
<dbReference type="RefSeq" id="WP_201919853.1">
    <property type="nucleotide sequence ID" value="NZ_JAERQG010000002.1"/>
</dbReference>
<keyword evidence="3" id="KW-1185">Reference proteome</keyword>
<dbReference type="AlphaFoldDB" id="A0A937DGZ6"/>